<name>A0ABR4LR95_9EURO</name>
<dbReference type="GeneID" id="98139413"/>
<dbReference type="EMBL" id="JBFXLQ010000021">
    <property type="protein sequence ID" value="KAL2867063.1"/>
    <property type="molecule type" value="Genomic_DNA"/>
</dbReference>
<keyword evidence="2" id="KW-1185">Reference proteome</keyword>
<dbReference type="RefSeq" id="XP_070886042.1">
    <property type="nucleotide sequence ID" value="XM_071024341.1"/>
</dbReference>
<sequence length="114" mass="12408">MALGPALVALVPVLRRAVQAAFSGQGSAHCVRTGQEPKPFPPLQEPAQGFLSSPFLVLALCLITWPFPPFLASPSFSSLLIYLACCACFWRASLQPQQTDCDLSRTRVFSRTIK</sequence>
<evidence type="ECO:0000313" key="1">
    <source>
        <dbReference type="EMBL" id="KAL2867063.1"/>
    </source>
</evidence>
<protein>
    <submittedName>
        <fullName evidence="1">Uncharacterized protein</fullName>
    </submittedName>
</protein>
<evidence type="ECO:0000313" key="2">
    <source>
        <dbReference type="Proteomes" id="UP001610432"/>
    </source>
</evidence>
<gene>
    <name evidence="1" type="ORF">BJX67DRAFT_113017</name>
</gene>
<reference evidence="1 2" key="1">
    <citation type="submission" date="2024-07" db="EMBL/GenBank/DDBJ databases">
        <title>Section-level genome sequencing and comparative genomics of Aspergillus sections Usti and Cavernicolus.</title>
        <authorList>
            <consortium name="Lawrence Berkeley National Laboratory"/>
            <person name="Nybo J.L."/>
            <person name="Vesth T.C."/>
            <person name="Theobald S."/>
            <person name="Frisvad J.C."/>
            <person name="Larsen T.O."/>
            <person name="Kjaerboelling I."/>
            <person name="Rothschild-Mancinelli K."/>
            <person name="Lyhne E.K."/>
            <person name="Kogle M.E."/>
            <person name="Barry K."/>
            <person name="Clum A."/>
            <person name="Na H."/>
            <person name="Ledsgaard L."/>
            <person name="Lin J."/>
            <person name="Lipzen A."/>
            <person name="Kuo A."/>
            <person name="Riley R."/>
            <person name="Mondo S."/>
            <person name="Labutti K."/>
            <person name="Haridas S."/>
            <person name="Pangalinan J."/>
            <person name="Salamov A.A."/>
            <person name="Simmons B.A."/>
            <person name="Magnuson J.K."/>
            <person name="Chen J."/>
            <person name="Drula E."/>
            <person name="Henrissat B."/>
            <person name="Wiebenga A."/>
            <person name="Lubbers R.J."/>
            <person name="Gomes A.C."/>
            <person name="Macurrencykelacurrency M.R."/>
            <person name="Stajich J."/>
            <person name="Grigoriev I.V."/>
            <person name="Mortensen U.H."/>
            <person name="De Vries R.P."/>
            <person name="Baker S.E."/>
            <person name="Andersen M.R."/>
        </authorList>
    </citation>
    <scope>NUCLEOTIDE SEQUENCE [LARGE SCALE GENOMIC DNA]</scope>
    <source>
        <strain evidence="1 2">CBS 449.75</strain>
    </source>
</reference>
<organism evidence="1 2">
    <name type="scientific">Aspergillus lucknowensis</name>
    <dbReference type="NCBI Taxonomy" id="176173"/>
    <lineage>
        <taxon>Eukaryota</taxon>
        <taxon>Fungi</taxon>
        <taxon>Dikarya</taxon>
        <taxon>Ascomycota</taxon>
        <taxon>Pezizomycotina</taxon>
        <taxon>Eurotiomycetes</taxon>
        <taxon>Eurotiomycetidae</taxon>
        <taxon>Eurotiales</taxon>
        <taxon>Aspergillaceae</taxon>
        <taxon>Aspergillus</taxon>
        <taxon>Aspergillus subgen. Nidulantes</taxon>
    </lineage>
</organism>
<accession>A0ABR4LR95</accession>
<comment type="caution">
    <text evidence="1">The sequence shown here is derived from an EMBL/GenBank/DDBJ whole genome shotgun (WGS) entry which is preliminary data.</text>
</comment>
<dbReference type="Proteomes" id="UP001610432">
    <property type="component" value="Unassembled WGS sequence"/>
</dbReference>
<proteinExistence type="predicted"/>